<comment type="subcellular location">
    <subcellularLocation>
        <location evidence="1 7">Cell membrane</location>
        <topology evidence="1 7">Multi-pass membrane protein</topology>
    </subcellularLocation>
</comment>
<gene>
    <name evidence="9" type="ORF">DX130_21855</name>
</gene>
<dbReference type="GO" id="GO:0055085">
    <property type="term" value="P:transmembrane transport"/>
    <property type="evidence" value="ECO:0007669"/>
    <property type="project" value="InterPro"/>
</dbReference>
<name>A0A371P6Q2_9BACL</name>
<dbReference type="AlphaFoldDB" id="A0A371P6Q2"/>
<keyword evidence="10" id="KW-1185">Reference proteome</keyword>
<organism evidence="9 10">
    <name type="scientific">Paenibacillus paeoniae</name>
    <dbReference type="NCBI Taxonomy" id="2292705"/>
    <lineage>
        <taxon>Bacteria</taxon>
        <taxon>Bacillati</taxon>
        <taxon>Bacillota</taxon>
        <taxon>Bacilli</taxon>
        <taxon>Bacillales</taxon>
        <taxon>Paenibacillaceae</taxon>
        <taxon>Paenibacillus</taxon>
    </lineage>
</organism>
<evidence type="ECO:0000256" key="7">
    <source>
        <dbReference type="RuleBase" id="RU363032"/>
    </source>
</evidence>
<evidence type="ECO:0000256" key="2">
    <source>
        <dbReference type="ARBA" id="ARBA00022448"/>
    </source>
</evidence>
<feature type="domain" description="ABC transmembrane type-1" evidence="8">
    <location>
        <begin position="89"/>
        <end position="302"/>
    </location>
</feature>
<reference evidence="9 10" key="1">
    <citation type="submission" date="2018-08" db="EMBL/GenBank/DDBJ databases">
        <title>Paenibacillus sp. M4BSY-1, whole genome shotgun sequence.</title>
        <authorList>
            <person name="Tuo L."/>
        </authorList>
    </citation>
    <scope>NUCLEOTIDE SEQUENCE [LARGE SCALE GENOMIC DNA]</scope>
    <source>
        <strain evidence="9 10">M4BSY-1</strain>
    </source>
</reference>
<feature type="transmembrane region" description="Helical" evidence="7">
    <location>
        <begin position="251"/>
        <end position="272"/>
    </location>
</feature>
<evidence type="ECO:0000259" key="8">
    <source>
        <dbReference type="PROSITE" id="PS50928"/>
    </source>
</evidence>
<feature type="transmembrane region" description="Helical" evidence="7">
    <location>
        <begin position="175"/>
        <end position="198"/>
    </location>
</feature>
<sequence length="312" mass="35548">MEMSKSTGVESPVQKRRYWNNSRKEALFGWLFLGPEMIGIVLLYVFPVFFSLYLSFNEWNLMGGLSAMKFIGFENFKEMLVDEKVHLALRNNLIYTFMTVPVSMILSLILAVIIHNRVHLQSYFKVAFFIPYISSIIAIGAVWSALYHPSEGPINRILMSFGIENPPKWLADPHYALLSIAIIAVWAIVGYIIIIYLAGMTNIPEEMYEAASMDGATSFQKFYKITLPLLAPTTIFLFITLLIGSFKVFDIVAFLTSGGPFNSSTVLVYRIYVEGFQNFRMGYASALSWLLFMIVGVLTLLTWTFQKRFSQD</sequence>
<evidence type="ECO:0000256" key="4">
    <source>
        <dbReference type="ARBA" id="ARBA00022692"/>
    </source>
</evidence>
<keyword evidence="4 7" id="KW-0812">Transmembrane</keyword>
<protein>
    <submittedName>
        <fullName evidence="9">Sugar ABC transporter permease</fullName>
    </submittedName>
</protein>
<feature type="transmembrane region" description="Helical" evidence="7">
    <location>
        <begin position="93"/>
        <end position="114"/>
    </location>
</feature>
<dbReference type="SUPFAM" id="SSF161098">
    <property type="entry name" value="MetI-like"/>
    <property type="match status" value="1"/>
</dbReference>
<keyword evidence="5 7" id="KW-1133">Transmembrane helix</keyword>
<dbReference type="EMBL" id="QUBQ01000005">
    <property type="protein sequence ID" value="REK71634.1"/>
    <property type="molecule type" value="Genomic_DNA"/>
</dbReference>
<dbReference type="InterPro" id="IPR000515">
    <property type="entry name" value="MetI-like"/>
</dbReference>
<feature type="transmembrane region" description="Helical" evidence="7">
    <location>
        <begin position="126"/>
        <end position="146"/>
    </location>
</feature>
<comment type="similarity">
    <text evidence="7">Belongs to the binding-protein-dependent transport system permease family.</text>
</comment>
<evidence type="ECO:0000313" key="9">
    <source>
        <dbReference type="EMBL" id="REK71634.1"/>
    </source>
</evidence>
<feature type="transmembrane region" description="Helical" evidence="7">
    <location>
        <begin position="222"/>
        <end position="245"/>
    </location>
</feature>
<dbReference type="Proteomes" id="UP000261905">
    <property type="component" value="Unassembled WGS sequence"/>
</dbReference>
<feature type="transmembrane region" description="Helical" evidence="7">
    <location>
        <begin position="26"/>
        <end position="56"/>
    </location>
</feature>
<dbReference type="Pfam" id="PF00528">
    <property type="entry name" value="BPD_transp_1"/>
    <property type="match status" value="1"/>
</dbReference>
<evidence type="ECO:0000256" key="6">
    <source>
        <dbReference type="ARBA" id="ARBA00023136"/>
    </source>
</evidence>
<keyword evidence="2 7" id="KW-0813">Transport</keyword>
<dbReference type="InterPro" id="IPR051393">
    <property type="entry name" value="ABC_transporter_permease"/>
</dbReference>
<evidence type="ECO:0000256" key="1">
    <source>
        <dbReference type="ARBA" id="ARBA00004651"/>
    </source>
</evidence>
<dbReference type="Gene3D" id="1.10.3720.10">
    <property type="entry name" value="MetI-like"/>
    <property type="match status" value="1"/>
</dbReference>
<keyword evidence="6 7" id="KW-0472">Membrane</keyword>
<accession>A0A371P6Q2</accession>
<comment type="caution">
    <text evidence="9">The sequence shown here is derived from an EMBL/GenBank/DDBJ whole genome shotgun (WGS) entry which is preliminary data.</text>
</comment>
<evidence type="ECO:0000256" key="3">
    <source>
        <dbReference type="ARBA" id="ARBA00022475"/>
    </source>
</evidence>
<dbReference type="PANTHER" id="PTHR30193:SF37">
    <property type="entry name" value="INNER MEMBRANE ABC TRANSPORTER PERMEASE PROTEIN YCJO"/>
    <property type="match status" value="1"/>
</dbReference>
<proteinExistence type="inferred from homology"/>
<dbReference type="InterPro" id="IPR035906">
    <property type="entry name" value="MetI-like_sf"/>
</dbReference>
<keyword evidence="3" id="KW-1003">Cell membrane</keyword>
<evidence type="ECO:0000313" key="10">
    <source>
        <dbReference type="Proteomes" id="UP000261905"/>
    </source>
</evidence>
<feature type="transmembrane region" description="Helical" evidence="7">
    <location>
        <begin position="284"/>
        <end position="305"/>
    </location>
</feature>
<dbReference type="GO" id="GO:0005886">
    <property type="term" value="C:plasma membrane"/>
    <property type="evidence" value="ECO:0007669"/>
    <property type="project" value="UniProtKB-SubCell"/>
</dbReference>
<dbReference type="CDD" id="cd06261">
    <property type="entry name" value="TM_PBP2"/>
    <property type="match status" value="1"/>
</dbReference>
<dbReference type="OrthoDB" id="9788108at2"/>
<dbReference type="PROSITE" id="PS50928">
    <property type="entry name" value="ABC_TM1"/>
    <property type="match status" value="1"/>
</dbReference>
<dbReference type="RefSeq" id="WP_116048969.1">
    <property type="nucleotide sequence ID" value="NZ_QUBQ01000005.1"/>
</dbReference>
<dbReference type="PANTHER" id="PTHR30193">
    <property type="entry name" value="ABC TRANSPORTER PERMEASE PROTEIN"/>
    <property type="match status" value="1"/>
</dbReference>
<evidence type="ECO:0000256" key="5">
    <source>
        <dbReference type="ARBA" id="ARBA00022989"/>
    </source>
</evidence>